<gene>
    <name evidence="2" type="ORF">PISMIDRAFT_14166</name>
</gene>
<dbReference type="EMBL" id="KN833798">
    <property type="protein sequence ID" value="KIK18729.1"/>
    <property type="molecule type" value="Genomic_DNA"/>
</dbReference>
<keyword evidence="3" id="KW-1185">Reference proteome</keyword>
<feature type="region of interest" description="Disordered" evidence="1">
    <location>
        <begin position="76"/>
        <end position="128"/>
    </location>
</feature>
<accession>A0A0C9YXU7</accession>
<feature type="compositionally biased region" description="Acidic residues" evidence="1">
    <location>
        <begin position="160"/>
        <end position="172"/>
    </location>
</feature>
<feature type="compositionally biased region" description="Low complexity" evidence="1">
    <location>
        <begin position="147"/>
        <end position="158"/>
    </location>
</feature>
<feature type="region of interest" description="Disordered" evidence="1">
    <location>
        <begin position="142"/>
        <end position="176"/>
    </location>
</feature>
<dbReference type="Proteomes" id="UP000054018">
    <property type="component" value="Unassembled WGS sequence"/>
</dbReference>
<dbReference type="AlphaFoldDB" id="A0A0C9YXU7"/>
<organism evidence="2 3">
    <name type="scientific">Pisolithus microcarpus 441</name>
    <dbReference type="NCBI Taxonomy" id="765257"/>
    <lineage>
        <taxon>Eukaryota</taxon>
        <taxon>Fungi</taxon>
        <taxon>Dikarya</taxon>
        <taxon>Basidiomycota</taxon>
        <taxon>Agaricomycotina</taxon>
        <taxon>Agaricomycetes</taxon>
        <taxon>Agaricomycetidae</taxon>
        <taxon>Boletales</taxon>
        <taxon>Sclerodermatineae</taxon>
        <taxon>Pisolithaceae</taxon>
        <taxon>Pisolithus</taxon>
    </lineage>
</organism>
<dbReference type="HOGENOM" id="CLU_021325_2_0_1"/>
<name>A0A0C9YXU7_9AGAM</name>
<evidence type="ECO:0000313" key="2">
    <source>
        <dbReference type="EMBL" id="KIK18729.1"/>
    </source>
</evidence>
<protein>
    <submittedName>
        <fullName evidence="2">Unplaced genomic scaffold scaffold_114, whole genome shotgun sequence</fullName>
    </submittedName>
</protein>
<dbReference type="OrthoDB" id="2689409at2759"/>
<reference evidence="2 3" key="1">
    <citation type="submission" date="2014-04" db="EMBL/GenBank/DDBJ databases">
        <authorList>
            <consortium name="DOE Joint Genome Institute"/>
            <person name="Kuo A."/>
            <person name="Kohler A."/>
            <person name="Costa M.D."/>
            <person name="Nagy L.G."/>
            <person name="Floudas D."/>
            <person name="Copeland A."/>
            <person name="Barry K.W."/>
            <person name="Cichocki N."/>
            <person name="Veneault-Fourrey C."/>
            <person name="LaButti K."/>
            <person name="Lindquist E.A."/>
            <person name="Lipzen A."/>
            <person name="Lundell T."/>
            <person name="Morin E."/>
            <person name="Murat C."/>
            <person name="Sun H."/>
            <person name="Tunlid A."/>
            <person name="Henrissat B."/>
            <person name="Grigoriev I.V."/>
            <person name="Hibbett D.S."/>
            <person name="Martin F."/>
            <person name="Nordberg H.P."/>
            <person name="Cantor M.N."/>
            <person name="Hua S.X."/>
        </authorList>
    </citation>
    <scope>NUCLEOTIDE SEQUENCE [LARGE SCALE GENOMIC DNA]</scope>
    <source>
        <strain evidence="2 3">441</strain>
    </source>
</reference>
<reference evidence="3" key="2">
    <citation type="submission" date="2015-01" db="EMBL/GenBank/DDBJ databases">
        <title>Evolutionary Origins and Diversification of the Mycorrhizal Mutualists.</title>
        <authorList>
            <consortium name="DOE Joint Genome Institute"/>
            <consortium name="Mycorrhizal Genomics Consortium"/>
            <person name="Kohler A."/>
            <person name="Kuo A."/>
            <person name="Nagy L.G."/>
            <person name="Floudas D."/>
            <person name="Copeland A."/>
            <person name="Barry K.W."/>
            <person name="Cichocki N."/>
            <person name="Veneault-Fourrey C."/>
            <person name="LaButti K."/>
            <person name="Lindquist E.A."/>
            <person name="Lipzen A."/>
            <person name="Lundell T."/>
            <person name="Morin E."/>
            <person name="Murat C."/>
            <person name="Riley R."/>
            <person name="Ohm R."/>
            <person name="Sun H."/>
            <person name="Tunlid A."/>
            <person name="Henrissat B."/>
            <person name="Grigoriev I.V."/>
            <person name="Hibbett D.S."/>
            <person name="Martin F."/>
        </authorList>
    </citation>
    <scope>NUCLEOTIDE SEQUENCE [LARGE SCALE GENOMIC DNA]</scope>
    <source>
        <strain evidence="3">441</strain>
    </source>
</reference>
<sequence length="415" mass="46391">MTDEECEQQYLNSFCIKMVTLDNGEQLHPHVALHQLCAGLISKDEIVEDSDHNKASPCKSPVGENAPEQFIVPVPSVDESTSPHADMDSETEEQVVKDVMQPQHHEGSTVESSDECSDWSGDKRSSVRLEQAKREICSRSYDVDYHSSTPPLELPSSEDGGADSENDNEPEESSVNLKCGRLQAIHQAQALRMHTTQEAQAIADKYGKTLVSIMTAAGLTSKATQAESVWNLHQAWYVHANPKTSEEHMMDYYRCPAKHYEEHKDEEEYPQLWAEICMFWSENISGTKDTSSNVMVQTWCNVDGIHVFGCVIYSGSDEAACQAQGIFAGSPVCMQLACKKQMDISKLLDYLATIVKYKVLNSTASVPLPNFTVLSQVPYDWALALKPQEARHDCNHLVLPVVFMHKLHKSKLELI</sequence>
<evidence type="ECO:0000256" key="1">
    <source>
        <dbReference type="SAM" id="MobiDB-lite"/>
    </source>
</evidence>
<proteinExistence type="predicted"/>
<evidence type="ECO:0000313" key="3">
    <source>
        <dbReference type="Proteomes" id="UP000054018"/>
    </source>
</evidence>